<dbReference type="CDD" id="cd00610">
    <property type="entry name" value="OAT_like"/>
    <property type="match status" value="1"/>
</dbReference>
<dbReference type="InterPro" id="IPR015421">
    <property type="entry name" value="PyrdxlP-dep_Trfase_major"/>
</dbReference>
<dbReference type="PANTHER" id="PTHR43713:SF3">
    <property type="entry name" value="GLUTAMATE-1-SEMIALDEHYDE 2,1-AMINOMUTASE 1, CHLOROPLASTIC-RELATED"/>
    <property type="match status" value="1"/>
</dbReference>
<sequence>MKVGLVVQARNGSTRFPKKMVSNLNGKKLLEWVLLRAGRAKAQEKVVATSNLSQDDIIEETAKALGWKVLRGDPFDVLSRYARAVRDFGLDYVIRITGDCPLVDPKLVDFALEKTLQEDSDYTMLAGIIDGFDVEVIRGEWILKADLSARLPSEREHVSPYIRKSRKAKKLFLNCHQEDLSQIHLSVDYPEDLMIIERLLRELGREDFTYEDVVKLIKEKPHLLERDKKIVPNEGYLRSIQEDREFVKGLKGKSLRLEESLKHFEKTKKLIPNCSQTFSKSYLQFSVGASPLFVEEAKGVYLKDLDGNTYIDYTMGLGACILGYSFEPVVSQVKKQLEKGIVYTLPHRLEAQLAELLTHIIPCAQMVRFGKNGSDVTSAAVRVARAYTGRDMIACCGYHGWQDWYIGTTTKSMGVPEAVKKLTLTFEYNNPQSLERLFEEYPHQIACVIMEPVGIEEPKDNFLQKVREITHKHGALLIFDEVVTGFRFSLGGAQDYFGVVPDLACFGKAMGNGMPISALVGREDIMKLFEDVFFSFTFGGETASIASSIAVINYMRENEVIAYLWEKGQKVREGILKLVEEKELEDVVKVKGYPVRFVVDFAGEDGLKLKTLFQQECAKRGVLFSGSHNISYSHRDEHIEETLRVYDQVLDILKYALEYDMVDELLEGEVIKPVFRKP</sequence>
<evidence type="ECO:0000313" key="3">
    <source>
        <dbReference type="EMBL" id="BAI69797.1"/>
    </source>
</evidence>
<dbReference type="eggNOG" id="COG1861">
    <property type="taxonomic scope" value="Bacteria"/>
</dbReference>
<dbReference type="STRING" id="608538.HTH_1346"/>
<proteinExistence type="predicted"/>
<dbReference type="InterPro" id="IPR015422">
    <property type="entry name" value="PyrdxlP-dep_Trfase_small"/>
</dbReference>
<dbReference type="Gene3D" id="3.40.640.10">
    <property type="entry name" value="Type I PLP-dependent aspartate aminotransferase-like (Major domain)"/>
    <property type="match status" value="1"/>
</dbReference>
<dbReference type="GO" id="GO:0030170">
    <property type="term" value="F:pyridoxal phosphate binding"/>
    <property type="evidence" value="ECO:0007669"/>
    <property type="project" value="InterPro"/>
</dbReference>
<dbReference type="InterPro" id="IPR005814">
    <property type="entry name" value="Aminotrans_3"/>
</dbReference>
<dbReference type="PANTHER" id="PTHR43713">
    <property type="entry name" value="GLUTAMATE-1-SEMIALDEHYDE 2,1-AMINOMUTASE"/>
    <property type="match status" value="1"/>
</dbReference>
<evidence type="ECO:0000256" key="2">
    <source>
        <dbReference type="ARBA" id="ARBA00022898"/>
    </source>
</evidence>
<dbReference type="InterPro" id="IPR029044">
    <property type="entry name" value="Nucleotide-diphossugar_trans"/>
</dbReference>
<dbReference type="Pfam" id="PF02348">
    <property type="entry name" value="CTP_transf_3"/>
    <property type="match status" value="1"/>
</dbReference>
<dbReference type="InterPro" id="IPR003329">
    <property type="entry name" value="Cytidylyl_trans"/>
</dbReference>
<gene>
    <name evidence="3" type="ordered locus">HTH_1346</name>
</gene>
<dbReference type="Pfam" id="PF00202">
    <property type="entry name" value="Aminotran_3"/>
    <property type="match status" value="1"/>
</dbReference>
<keyword evidence="2" id="KW-0663">Pyridoxal phosphate</keyword>
<dbReference type="InterPro" id="IPR049704">
    <property type="entry name" value="Aminotrans_3_PPA_site"/>
</dbReference>
<dbReference type="SUPFAM" id="SSF53448">
    <property type="entry name" value="Nucleotide-diphospho-sugar transferases"/>
    <property type="match status" value="1"/>
</dbReference>
<dbReference type="InterPro" id="IPR015424">
    <property type="entry name" value="PyrdxlP-dep_Trfase"/>
</dbReference>
<dbReference type="PATRIC" id="fig|608538.5.peg.1366"/>
<keyword evidence="3" id="KW-0032">Aminotransferase</keyword>
<dbReference type="eggNOG" id="COG0001">
    <property type="taxonomic scope" value="Bacteria"/>
</dbReference>
<dbReference type="RefSeq" id="WP_012963977.1">
    <property type="nucleotide sequence ID" value="NC_013799.1"/>
</dbReference>
<dbReference type="GO" id="GO:0008483">
    <property type="term" value="F:transaminase activity"/>
    <property type="evidence" value="ECO:0007669"/>
    <property type="project" value="UniProtKB-KW"/>
</dbReference>
<accession>D3DIZ5</accession>
<evidence type="ECO:0000256" key="1">
    <source>
        <dbReference type="ARBA" id="ARBA00001933"/>
    </source>
</evidence>
<keyword evidence="4" id="KW-1185">Reference proteome</keyword>
<dbReference type="SUPFAM" id="SSF53383">
    <property type="entry name" value="PLP-dependent transferases"/>
    <property type="match status" value="1"/>
</dbReference>
<dbReference type="Proteomes" id="UP000002574">
    <property type="component" value="Chromosome"/>
</dbReference>
<comment type="cofactor">
    <cofactor evidence="1">
        <name>pyridoxal 5'-phosphate</name>
        <dbReference type="ChEBI" id="CHEBI:597326"/>
    </cofactor>
</comment>
<dbReference type="EMBL" id="AP011112">
    <property type="protein sequence ID" value="BAI69797.1"/>
    <property type="molecule type" value="Genomic_DNA"/>
</dbReference>
<dbReference type="Gene3D" id="3.90.550.10">
    <property type="entry name" value="Spore Coat Polysaccharide Biosynthesis Protein SpsA, Chain A"/>
    <property type="match status" value="1"/>
</dbReference>
<reference evidence="3 4" key="1">
    <citation type="journal article" date="2010" name="J. Bacteriol.">
        <title>Complete genome sequence of the thermophilic, obligately chemolithoautotrophic hydrogen-oxidizing bacterium Hydrogenobacter thermophilus TK-6.</title>
        <authorList>
            <person name="Arai H."/>
            <person name="Kanbe H."/>
            <person name="Ishii M."/>
            <person name="Igarashi Y."/>
        </authorList>
    </citation>
    <scope>NUCLEOTIDE SEQUENCE [LARGE SCALE GENOMIC DNA]</scope>
    <source>
        <strain evidence="4">DSM 6534 / IAM 12695 / TK-6 [Tokyo]</strain>
    </source>
</reference>
<dbReference type="Gene3D" id="3.90.1150.10">
    <property type="entry name" value="Aspartate Aminotransferase, domain 1"/>
    <property type="match status" value="1"/>
</dbReference>
<name>D3DIZ5_HYDTT</name>
<evidence type="ECO:0000313" key="4">
    <source>
        <dbReference type="Proteomes" id="UP000002574"/>
    </source>
</evidence>
<protein>
    <submittedName>
        <fullName evidence="3">Aminotransferase</fullName>
    </submittedName>
</protein>
<dbReference type="AlphaFoldDB" id="D3DIZ5"/>
<organism evidence="3 4">
    <name type="scientific">Hydrogenobacter thermophilus (strain DSM 6534 / IAM 12695 / TK-6)</name>
    <dbReference type="NCBI Taxonomy" id="608538"/>
    <lineage>
        <taxon>Bacteria</taxon>
        <taxon>Pseudomonadati</taxon>
        <taxon>Aquificota</taxon>
        <taxon>Aquificia</taxon>
        <taxon>Aquificales</taxon>
        <taxon>Aquificaceae</taxon>
        <taxon>Hydrogenobacter</taxon>
    </lineage>
</organism>
<dbReference type="PROSITE" id="PS00600">
    <property type="entry name" value="AA_TRANSFER_CLASS_3"/>
    <property type="match status" value="1"/>
</dbReference>
<dbReference type="KEGG" id="hth:HTH_1346"/>
<dbReference type="KEGG" id="hte:Hydth_1337"/>
<keyword evidence="3" id="KW-0808">Transferase</keyword>
<dbReference type="OrthoDB" id="9807885at2"/>